<organism evidence="5 6">
    <name type="scientific">Symbiodinium natans</name>
    <dbReference type="NCBI Taxonomy" id="878477"/>
    <lineage>
        <taxon>Eukaryota</taxon>
        <taxon>Sar</taxon>
        <taxon>Alveolata</taxon>
        <taxon>Dinophyceae</taxon>
        <taxon>Suessiales</taxon>
        <taxon>Symbiodiniaceae</taxon>
        <taxon>Symbiodinium</taxon>
    </lineage>
</organism>
<evidence type="ECO:0000259" key="4">
    <source>
        <dbReference type="PROSITE" id="PS50011"/>
    </source>
</evidence>
<dbReference type="PROSITE" id="PS00108">
    <property type="entry name" value="PROTEIN_KINASE_ST"/>
    <property type="match status" value="1"/>
</dbReference>
<dbReference type="Pfam" id="PF00069">
    <property type="entry name" value="Pkinase"/>
    <property type="match status" value="2"/>
</dbReference>
<accession>A0A812K2W9</accession>
<keyword evidence="6" id="KW-1185">Reference proteome</keyword>
<protein>
    <recommendedName>
        <fullName evidence="4">Protein kinase domain-containing protein</fullName>
    </recommendedName>
</protein>
<dbReference type="PANTHER" id="PTHR27001">
    <property type="entry name" value="OS01G0253100 PROTEIN"/>
    <property type="match status" value="1"/>
</dbReference>
<dbReference type="GO" id="GO:0005886">
    <property type="term" value="C:plasma membrane"/>
    <property type="evidence" value="ECO:0007669"/>
    <property type="project" value="TreeGrafter"/>
</dbReference>
<keyword evidence="2" id="KW-0067">ATP-binding</keyword>
<evidence type="ECO:0000313" key="5">
    <source>
        <dbReference type="EMBL" id="CAE7219365.1"/>
    </source>
</evidence>
<feature type="compositionally biased region" description="Low complexity" evidence="3">
    <location>
        <begin position="265"/>
        <end position="276"/>
    </location>
</feature>
<name>A0A812K2W9_9DINO</name>
<dbReference type="SUPFAM" id="SSF56112">
    <property type="entry name" value="Protein kinase-like (PK-like)"/>
    <property type="match status" value="2"/>
</dbReference>
<dbReference type="Gene3D" id="3.30.200.20">
    <property type="entry name" value="Phosphorylase Kinase, domain 1"/>
    <property type="match status" value="1"/>
</dbReference>
<dbReference type="PANTHER" id="PTHR27001:SF931">
    <property type="entry name" value="OS11G0664100 PROTEIN"/>
    <property type="match status" value="1"/>
</dbReference>
<dbReference type="GO" id="GO:0004672">
    <property type="term" value="F:protein kinase activity"/>
    <property type="evidence" value="ECO:0007669"/>
    <property type="project" value="InterPro"/>
</dbReference>
<evidence type="ECO:0000313" key="6">
    <source>
        <dbReference type="Proteomes" id="UP000604046"/>
    </source>
</evidence>
<reference evidence="5" key="1">
    <citation type="submission" date="2021-02" db="EMBL/GenBank/DDBJ databases">
        <authorList>
            <person name="Dougan E. K."/>
            <person name="Rhodes N."/>
            <person name="Thang M."/>
            <person name="Chan C."/>
        </authorList>
    </citation>
    <scope>NUCLEOTIDE SEQUENCE</scope>
</reference>
<dbReference type="AlphaFoldDB" id="A0A812K2W9"/>
<evidence type="ECO:0000256" key="3">
    <source>
        <dbReference type="SAM" id="MobiDB-lite"/>
    </source>
</evidence>
<dbReference type="PROSITE" id="PS50011">
    <property type="entry name" value="PROTEIN_KINASE_DOM"/>
    <property type="match status" value="2"/>
</dbReference>
<evidence type="ECO:0000256" key="1">
    <source>
        <dbReference type="ARBA" id="ARBA00022741"/>
    </source>
</evidence>
<dbReference type="InterPro" id="IPR008271">
    <property type="entry name" value="Ser/Thr_kinase_AS"/>
</dbReference>
<dbReference type="CDD" id="cd00180">
    <property type="entry name" value="PKc"/>
    <property type="match status" value="1"/>
</dbReference>
<keyword evidence="1" id="KW-0547">Nucleotide-binding</keyword>
<dbReference type="InterPro" id="IPR000719">
    <property type="entry name" value="Prot_kinase_dom"/>
</dbReference>
<dbReference type="EMBL" id="CAJNDS010000569">
    <property type="protein sequence ID" value="CAE7219365.1"/>
    <property type="molecule type" value="Genomic_DNA"/>
</dbReference>
<feature type="region of interest" description="Disordered" evidence="3">
    <location>
        <begin position="250"/>
        <end position="278"/>
    </location>
</feature>
<feature type="domain" description="Protein kinase" evidence="4">
    <location>
        <begin position="782"/>
        <end position="1078"/>
    </location>
</feature>
<dbReference type="GO" id="GO:0005524">
    <property type="term" value="F:ATP binding"/>
    <property type="evidence" value="ECO:0007669"/>
    <property type="project" value="UniProtKB-KW"/>
</dbReference>
<dbReference type="Gene3D" id="1.10.510.10">
    <property type="entry name" value="Transferase(Phosphotransferase) domain 1"/>
    <property type="match status" value="2"/>
</dbReference>
<proteinExistence type="predicted"/>
<dbReference type="InterPro" id="IPR011009">
    <property type="entry name" value="Kinase-like_dom_sf"/>
</dbReference>
<dbReference type="OrthoDB" id="647973at2759"/>
<dbReference type="Proteomes" id="UP000604046">
    <property type="component" value="Unassembled WGS sequence"/>
</dbReference>
<evidence type="ECO:0000256" key="2">
    <source>
        <dbReference type="ARBA" id="ARBA00022840"/>
    </source>
</evidence>
<comment type="caution">
    <text evidence="5">The sequence shown here is derived from an EMBL/GenBank/DDBJ whole genome shotgun (WGS) entry which is preliminary data.</text>
</comment>
<sequence>MEPFHCDRAVTSLDAVPKGRLQLHHLRCTFGYPCGLKYPHYAKFDVRPEACLKVANFVPGDIVTSSLAMGTRSTCIGLKYNSQEKKVELWFHNVMGEGAGVFEGDLDRDLQLVGKTVVQEVRREDVEGGASDGEAEHDEQEWVDSHLEPSLCYAANGGQLLSVDTRAEMMKKLKLPFKSGDIIRDKADGELMTCIGVAKNPGHEVARLLHGSYLPVCVWFHVANSAGAGIHPKIHTKLGRLQWLRNEPVSGLPQDARSNPQVHSAGAAPTTTGQAAENETGIRFASDKARVGQRVTFRFLSHFGPPGQLFLDSLHSGAAGGVAGLLGARGQFICEHLQRLSGCTGTLLGWNSCGQRHGEGHDLSEGRCRIRFDSGEMQVLPTEDVWILSSTSTDSEVKVGLQRKSSVDADLLDADPELKWAIAVSMQEVVPIQDFMPQKRTQRTQGEKLLSDQVEELDLAYVALCTENWAEDRLLGAGACGKVYKGIHRDDGGEAARFAVKRQWCPDDDIEARQRLERMNRAEIDTLTRIKHPNIIRLLGYSKGQEDMVLIYEFGEQGSLENALQEDALAAKLDWALRIRIAHGILAGVRHLHEQQLYHRDVKPGNIVLMEDFTPKLNDFGLSKSFREAECADEVPEGTPEFMCQQYVNTHKFDEKSEVYAIGVTLLQIVTGSTDLQSGNPALIDLLDEIDQDAANGRTSACQARDRRPDFEDNLLPVVEALSDMAVMAAAPYLSRAWLSELFPKVEATAASLERNTERSKLQTDQVEEVEIAYVQHCTQNWADERVLTRGVYGTVYRGVDAEGPGTCLFAAKRLECQDKERREHMERVTQKEIENLTGFAHPNVARLLGFSKTKDAIVLLYQYGLYGSLHNNLEGHGQAQRLSWTGRTWIIHGVLEAISFLHEAGVFHRDVKPGSIVLAEPSNAQDGMLLVPKLIDCGLSRFLPPTEKTLRATTGMPVLGTPGFMCPRYMTTGVFDAKSEVYSVGVTMIQIISGLLDFCNTTLQDIVNSKGREKPKRVAEARDGRPPCQAEDVEVVQQLANLAAQATAGHAKRCTVQVLRSQTEAPGKLSSQTSVVA</sequence>
<dbReference type="SMART" id="SM00220">
    <property type="entry name" value="S_TKc"/>
    <property type="match status" value="2"/>
</dbReference>
<gene>
    <name evidence="5" type="ORF">SNAT2548_LOCUS7947</name>
</gene>
<feature type="domain" description="Protein kinase" evidence="4">
    <location>
        <begin position="469"/>
        <end position="775"/>
    </location>
</feature>